<dbReference type="AlphaFoldDB" id="A0A846MQS9"/>
<organism evidence="2 3">
    <name type="scientific">Thermonema lapsum</name>
    <dbReference type="NCBI Taxonomy" id="28195"/>
    <lineage>
        <taxon>Bacteria</taxon>
        <taxon>Pseudomonadati</taxon>
        <taxon>Bacteroidota</taxon>
        <taxon>Cytophagia</taxon>
        <taxon>Cytophagales</taxon>
        <taxon>Thermonemataceae</taxon>
        <taxon>Thermonema</taxon>
    </lineage>
</organism>
<keyword evidence="3" id="KW-1185">Reference proteome</keyword>
<feature type="signal peptide" evidence="1">
    <location>
        <begin position="1"/>
        <end position="24"/>
    </location>
</feature>
<protein>
    <submittedName>
        <fullName evidence="2">Uncharacterized protein</fullName>
    </submittedName>
</protein>
<reference evidence="2 3" key="1">
    <citation type="submission" date="2020-03" db="EMBL/GenBank/DDBJ databases">
        <title>Genomic Encyclopedia of Type Strains, Phase IV (KMG-IV): sequencing the most valuable type-strain genomes for metagenomic binning, comparative biology and taxonomic classification.</title>
        <authorList>
            <person name="Goeker M."/>
        </authorList>
    </citation>
    <scope>NUCLEOTIDE SEQUENCE [LARGE SCALE GENOMIC DNA]</scope>
    <source>
        <strain evidence="2 3">DSM 5718</strain>
    </source>
</reference>
<comment type="caution">
    <text evidence="2">The sequence shown here is derived from an EMBL/GenBank/DDBJ whole genome shotgun (WGS) entry which is preliminary data.</text>
</comment>
<dbReference type="EMBL" id="JAASRN010000002">
    <property type="protein sequence ID" value="NIK73720.1"/>
    <property type="molecule type" value="Genomic_DNA"/>
</dbReference>
<gene>
    <name evidence="2" type="ORF">FHS56_001233</name>
</gene>
<keyword evidence="1" id="KW-0732">Signal</keyword>
<dbReference type="Proteomes" id="UP000537126">
    <property type="component" value="Unassembled WGS sequence"/>
</dbReference>
<dbReference type="RefSeq" id="WP_166918993.1">
    <property type="nucleotide sequence ID" value="NZ_JAASRN010000002.1"/>
</dbReference>
<evidence type="ECO:0000313" key="2">
    <source>
        <dbReference type="EMBL" id="NIK73720.1"/>
    </source>
</evidence>
<evidence type="ECO:0000256" key="1">
    <source>
        <dbReference type="SAM" id="SignalP"/>
    </source>
</evidence>
<feature type="chain" id="PRO_5032629658" evidence="1">
    <location>
        <begin position="25"/>
        <end position="145"/>
    </location>
</feature>
<name>A0A846MQS9_9BACT</name>
<sequence>MKRWCLLLAFTLFTLLGTLLVAHAQCNSEPLVDEVLNFLKEKNFNFLKSYKIDGQKGTNKEVEYSYVFSAGTTYMIVVNNGVKNAEGIIITVEDAERNEIAKSFIGDTYVPAVQIICNRTGIYYLRFTLVDKKHDCAAAVLGFKR</sequence>
<accession>A0A846MQS9</accession>
<evidence type="ECO:0000313" key="3">
    <source>
        <dbReference type="Proteomes" id="UP000537126"/>
    </source>
</evidence>
<proteinExistence type="predicted"/>